<evidence type="ECO:0000256" key="2">
    <source>
        <dbReference type="ARBA" id="ARBA00009347"/>
    </source>
</evidence>
<dbReference type="InterPro" id="IPR036250">
    <property type="entry name" value="AcylCo_DH-like_C"/>
</dbReference>
<dbReference type="FunFam" id="1.20.140.10:FF:000001">
    <property type="entry name" value="Acyl-CoA dehydrogenase"/>
    <property type="match status" value="1"/>
</dbReference>
<evidence type="ECO:0000256" key="4">
    <source>
        <dbReference type="ARBA" id="ARBA00022827"/>
    </source>
</evidence>
<evidence type="ECO:0000259" key="8">
    <source>
        <dbReference type="Pfam" id="PF02770"/>
    </source>
</evidence>
<dbReference type="Gene3D" id="1.20.140.10">
    <property type="entry name" value="Butyryl-CoA Dehydrogenase, subunit A, domain 3"/>
    <property type="match status" value="1"/>
</dbReference>
<reference evidence="11" key="3">
    <citation type="submission" date="2020-06" db="EMBL/GenBank/DDBJ databases">
        <authorList>
            <person name="Arumugam K."/>
            <person name="Besarab I."/>
            <person name="Haryono M."/>
            <person name="Bagci C."/>
            <person name="Beier S."/>
            <person name="Buchfink B."/>
            <person name="Gorska A."/>
            <person name="Qiu G."/>
            <person name="Huson D.H."/>
            <person name="Williams R.B."/>
        </authorList>
    </citation>
    <scope>NUCLEOTIDE SEQUENCE</scope>
    <source>
        <strain evidence="11">SSA1</strain>
    </source>
</reference>
<dbReference type="InterPro" id="IPR013786">
    <property type="entry name" value="AcylCoA_DH/ox_N"/>
</dbReference>
<dbReference type="EMBL" id="JDST02000013">
    <property type="protein sequence ID" value="KFB77918.1"/>
    <property type="molecule type" value="Genomic_DNA"/>
</dbReference>
<comment type="similarity">
    <text evidence="2 6">Belongs to the acyl-CoA dehydrogenase family.</text>
</comment>
<evidence type="ECO:0000313" key="13">
    <source>
        <dbReference type="Proteomes" id="UP000509684"/>
    </source>
</evidence>
<keyword evidence="5 6" id="KW-0560">Oxidoreductase</keyword>
<dbReference type="PIRSF" id="PIRSF016578">
    <property type="entry name" value="HsaA"/>
    <property type="match status" value="1"/>
</dbReference>
<evidence type="ECO:0000313" key="10">
    <source>
        <dbReference type="EMBL" id="KFB77918.1"/>
    </source>
</evidence>
<dbReference type="SUPFAM" id="SSF56645">
    <property type="entry name" value="Acyl-CoA dehydrogenase NM domain-like"/>
    <property type="match status" value="1"/>
</dbReference>
<dbReference type="AlphaFoldDB" id="A0A080M9J0"/>
<dbReference type="PANTHER" id="PTHR43884:SF12">
    <property type="entry name" value="ISOVALERYL-COA DEHYDROGENASE, MITOCHONDRIAL-RELATED"/>
    <property type="match status" value="1"/>
</dbReference>
<dbReference type="RefSeq" id="WP_034945530.1">
    <property type="nucleotide sequence ID" value="NZ_JDST02000013.1"/>
</dbReference>
<protein>
    <submittedName>
        <fullName evidence="10 11">Acyl-CoA dehydrogenase</fullName>
        <ecNumber evidence="10">1.3.99.-</ecNumber>
    </submittedName>
</protein>
<evidence type="ECO:0000256" key="3">
    <source>
        <dbReference type="ARBA" id="ARBA00022630"/>
    </source>
</evidence>
<dbReference type="FunFam" id="2.40.110.10:FF:000002">
    <property type="entry name" value="Acyl-CoA dehydrogenase fadE12"/>
    <property type="match status" value="1"/>
</dbReference>
<gene>
    <name evidence="10" type="primary">acdA</name>
    <name evidence="10" type="ORF">AW06_000710</name>
    <name evidence="11" type="ORF">HWD57_01840</name>
</gene>
<comment type="cofactor">
    <cofactor evidence="1 6">
        <name>FAD</name>
        <dbReference type="ChEBI" id="CHEBI:57692"/>
    </cofactor>
</comment>
<accession>A0A7D5NB57</accession>
<reference evidence="11 13" key="2">
    <citation type="journal article" date="2019" name="Microbiome">
        <title>Annotated bacterial chromosomes from frame-shift-corrected long-read metagenomic data.</title>
        <authorList>
            <person name="Arumugam K."/>
            <person name="Bagci C."/>
            <person name="Bessarab I."/>
            <person name="Beier S."/>
            <person name="Buchfink B."/>
            <person name="Gorska A."/>
            <person name="Qiu G."/>
            <person name="Huson D.H."/>
            <person name="Williams R.B.H."/>
        </authorList>
    </citation>
    <scope>NUCLEOTIDE SEQUENCE [LARGE SCALE GENOMIC DNA]</scope>
    <source>
        <strain evidence="11">SSA1</strain>
    </source>
</reference>
<keyword evidence="4 6" id="KW-0274">FAD</keyword>
<dbReference type="KEGG" id="acog:HWD57_01840"/>
<name>A0A080M9J0_9PROT</name>
<sequence length="382" mass="41340">MDFSFSEEQRLLRDNIVRFAKGTLNQKVIERDHNHEFSRDLWRKCGEIGIQGLPVPEQYGGSNVDPLTCAIALEALGSACHDGGLVFSLSAHLLACVVPIWRHGTDAQKQRYLPGLCDGTWIGSHAITEPGSGSDTFSMRTRAEKVDGGWKINGTKTFISNGPVADVAIIFAVTDPGKGFHGGVSSFLVDAGQQGLTTGKPFAKMGLRTSPIGELVFQDMFVPDDAVLGKVGAGSAVFGTAMDWERALLVAGHVGVMERLLETAVGYARSRNQFNQSIGKFQAVSHKIADMKVQLEAARLLAYRAAWKLGNSRSASLDASIGKLFVSESLLQSALDCVQLHGGYGFMVEYEVERVLRDAVAGTIYSGTSEMQRNIISRWLGL</sequence>
<keyword evidence="12" id="KW-1185">Reference proteome</keyword>
<dbReference type="Proteomes" id="UP000021315">
    <property type="component" value="Unassembled WGS sequence"/>
</dbReference>
<dbReference type="InterPro" id="IPR006091">
    <property type="entry name" value="Acyl-CoA_Oxase/DH_mid-dom"/>
</dbReference>
<feature type="domain" description="Acyl-CoA dehydrogenase/oxidase C-terminal" evidence="7">
    <location>
        <begin position="232"/>
        <end position="380"/>
    </location>
</feature>
<reference evidence="10 12" key="1">
    <citation type="submission" date="2014-02" db="EMBL/GenBank/DDBJ databases">
        <title>Expanding our view of genomic diversity in Candidatus Accumulibacter clades.</title>
        <authorList>
            <person name="Skennerton C.T."/>
            <person name="Barr J.J."/>
            <person name="Slater F.R."/>
            <person name="Bond P.L."/>
            <person name="Tyson G.W."/>
        </authorList>
    </citation>
    <scope>NUCLEOTIDE SEQUENCE [LARGE SCALE GENOMIC DNA]</scope>
    <source>
        <strain evidence="12">SK-02</strain>
    </source>
</reference>
<dbReference type="GO" id="GO:0050660">
    <property type="term" value="F:flavin adenine dinucleotide binding"/>
    <property type="evidence" value="ECO:0007669"/>
    <property type="project" value="InterPro"/>
</dbReference>
<accession>A0A080M9J0</accession>
<dbReference type="InterPro" id="IPR046373">
    <property type="entry name" value="Acyl-CoA_Oxase/DH_mid-dom_sf"/>
</dbReference>
<evidence type="ECO:0000256" key="1">
    <source>
        <dbReference type="ARBA" id="ARBA00001974"/>
    </source>
</evidence>
<dbReference type="EMBL" id="CP058708">
    <property type="protein sequence ID" value="QLH48669.1"/>
    <property type="molecule type" value="Genomic_DNA"/>
</dbReference>
<dbReference type="PROSITE" id="PS00072">
    <property type="entry name" value="ACYL_COA_DH_1"/>
    <property type="match status" value="1"/>
</dbReference>
<dbReference type="InterPro" id="IPR009100">
    <property type="entry name" value="AcylCoA_DH/oxidase_NM_dom_sf"/>
</dbReference>
<evidence type="ECO:0000259" key="9">
    <source>
        <dbReference type="Pfam" id="PF02771"/>
    </source>
</evidence>
<feature type="domain" description="Acyl-CoA oxidase/dehydrogenase middle" evidence="8">
    <location>
        <begin position="126"/>
        <end position="220"/>
    </location>
</feature>
<dbReference type="Gene3D" id="2.40.110.10">
    <property type="entry name" value="Butyryl-CoA Dehydrogenase, subunit A, domain 2"/>
    <property type="match status" value="1"/>
</dbReference>
<dbReference type="PANTHER" id="PTHR43884">
    <property type="entry name" value="ACYL-COA DEHYDROGENASE"/>
    <property type="match status" value="1"/>
</dbReference>
<evidence type="ECO:0000313" key="11">
    <source>
        <dbReference type="EMBL" id="QLH48669.1"/>
    </source>
</evidence>
<evidence type="ECO:0000256" key="6">
    <source>
        <dbReference type="RuleBase" id="RU362125"/>
    </source>
</evidence>
<dbReference type="STRING" id="1453999.AW06_000710"/>
<feature type="domain" description="Acyl-CoA dehydrogenase/oxidase N-terminal" evidence="9">
    <location>
        <begin position="6"/>
        <end position="119"/>
    </location>
</feature>
<keyword evidence="3 6" id="KW-0285">Flavoprotein</keyword>
<evidence type="ECO:0000256" key="5">
    <source>
        <dbReference type="ARBA" id="ARBA00023002"/>
    </source>
</evidence>
<dbReference type="InterPro" id="IPR006089">
    <property type="entry name" value="Acyl-CoA_DH_CS"/>
</dbReference>
<dbReference type="SUPFAM" id="SSF47203">
    <property type="entry name" value="Acyl-CoA dehydrogenase C-terminal domain-like"/>
    <property type="match status" value="1"/>
</dbReference>
<dbReference type="Proteomes" id="UP000509684">
    <property type="component" value="Chromosome"/>
</dbReference>
<dbReference type="Gene3D" id="1.10.540.10">
    <property type="entry name" value="Acyl-CoA dehydrogenase/oxidase, N-terminal domain"/>
    <property type="match status" value="1"/>
</dbReference>
<evidence type="ECO:0000313" key="12">
    <source>
        <dbReference type="Proteomes" id="UP000021315"/>
    </source>
</evidence>
<dbReference type="GO" id="GO:0003995">
    <property type="term" value="F:acyl-CoA dehydrogenase activity"/>
    <property type="evidence" value="ECO:0007669"/>
    <property type="project" value="InterPro"/>
</dbReference>
<dbReference type="Pfam" id="PF02770">
    <property type="entry name" value="Acyl-CoA_dh_M"/>
    <property type="match status" value="1"/>
</dbReference>
<dbReference type="InterPro" id="IPR009075">
    <property type="entry name" value="AcylCo_DH/oxidase_C"/>
</dbReference>
<organism evidence="10 12">
    <name type="scientific">Candidatus Accumulibacter cognatus</name>
    <dbReference type="NCBI Taxonomy" id="2954383"/>
    <lineage>
        <taxon>Bacteria</taxon>
        <taxon>Pseudomonadati</taxon>
        <taxon>Pseudomonadota</taxon>
        <taxon>Betaproteobacteria</taxon>
        <taxon>Candidatus Accumulibacter</taxon>
    </lineage>
</organism>
<proteinExistence type="inferred from homology"/>
<dbReference type="PROSITE" id="PS00073">
    <property type="entry name" value="ACYL_COA_DH_2"/>
    <property type="match status" value="1"/>
</dbReference>
<evidence type="ECO:0000259" key="7">
    <source>
        <dbReference type="Pfam" id="PF00441"/>
    </source>
</evidence>
<dbReference type="Pfam" id="PF00441">
    <property type="entry name" value="Acyl-CoA_dh_1"/>
    <property type="match status" value="1"/>
</dbReference>
<dbReference type="InterPro" id="IPR037069">
    <property type="entry name" value="AcylCoA_DH/ox_N_sf"/>
</dbReference>
<dbReference type="EC" id="1.3.99.-" evidence="10"/>
<dbReference type="Pfam" id="PF02771">
    <property type="entry name" value="Acyl-CoA_dh_N"/>
    <property type="match status" value="1"/>
</dbReference>